<reference evidence="1" key="1">
    <citation type="journal article" date="2019" name="PLoS Negl. Trop. Dis.">
        <title>Revisiting the worldwide diversity of Leptospira species in the environment.</title>
        <authorList>
            <person name="Vincent A.T."/>
            <person name="Schiettekatte O."/>
            <person name="Bourhy P."/>
            <person name="Veyrier F.J."/>
            <person name="Picardeau M."/>
        </authorList>
    </citation>
    <scope>NUCLEOTIDE SEQUENCE [LARGE SCALE GENOMIC DNA]</scope>
    <source>
        <strain evidence="1">201800293</strain>
    </source>
</reference>
<organism evidence="1 2">
    <name type="scientific">Leptospira kanakyensis</name>
    <dbReference type="NCBI Taxonomy" id="2484968"/>
    <lineage>
        <taxon>Bacteria</taxon>
        <taxon>Pseudomonadati</taxon>
        <taxon>Spirochaetota</taxon>
        <taxon>Spirochaetia</taxon>
        <taxon>Leptospirales</taxon>
        <taxon>Leptospiraceae</taxon>
        <taxon>Leptospira</taxon>
    </lineage>
</organism>
<sequence length="510" mass="55022">MFKMDLMLGKKVNYQIIIKSTTNLFFPKFLSVLYVSLFILSLCFTCKPVALNNPSDPSSKAYFETAVLLCALGKAPCNSCSPPPGPWDSFIGEVTSSGSYTSGLSFRVDQSYNLYGLAFSSNQFGSGGIGFQGAVGSTTNFLLTKFSASGQRVWISYLGQRSDRPNGVRYKENDGVYVYGATSTISLPSPVVPHSGTGSNSFITKLNVNNEFSWTRYFNDGTNSDSAIVSDMIEATDSTGFYIVGFSTGAIVSPGSVIGTNTGNDWYIQKISYSGIAIFTKYIPFVPSVANSRPLRIVEIPNGQGFYIVALNSEDINSEYPNGKNSFPGYIGNIVMKLDSEFNYQWHRYLGGTNDVVDDIAPSVVAFSNQNILTSAMYSDSAPSTGQLHPGTGIDSTIFYRLDGSGNLLNSSFVYNPGESVIISDSIVLSNGKVLISGSVGSQTGITSEFDPISLREDYRISGKENFKAASVQHCDGSFSSYGSSNRVIAESPIPYGNGATNAIFSRFIR</sequence>
<protein>
    <submittedName>
        <fullName evidence="1">Uncharacterized protein</fullName>
    </submittedName>
</protein>
<dbReference type="OrthoDB" id="329459at2"/>
<dbReference type="Proteomes" id="UP000297239">
    <property type="component" value="Unassembled WGS sequence"/>
</dbReference>
<gene>
    <name evidence="1" type="ORF">EHQ18_07385</name>
</gene>
<comment type="caution">
    <text evidence="1">The sequence shown here is derived from an EMBL/GenBank/DDBJ whole genome shotgun (WGS) entry which is preliminary data.</text>
</comment>
<accession>A0A6N4QIB3</accession>
<name>A0A6N4QIB3_9LEPT</name>
<dbReference type="RefSeq" id="WP_135632897.1">
    <property type="nucleotide sequence ID" value="NZ_RQFE01000011.1"/>
</dbReference>
<dbReference type="EMBL" id="RQFF01000013">
    <property type="protein sequence ID" value="TGK73613.1"/>
    <property type="molecule type" value="Genomic_DNA"/>
</dbReference>
<dbReference type="AlphaFoldDB" id="A0A6N4QIB3"/>
<keyword evidence="2" id="KW-1185">Reference proteome</keyword>
<proteinExistence type="predicted"/>
<evidence type="ECO:0000313" key="1">
    <source>
        <dbReference type="EMBL" id="TGK73613.1"/>
    </source>
</evidence>
<evidence type="ECO:0000313" key="2">
    <source>
        <dbReference type="Proteomes" id="UP000297239"/>
    </source>
</evidence>